<sequence length="301" mass="34327">MSTITYPDISHKKQVTTKFSPNSYRVITEEVSNDSLPPWYTNQKPPPLYTGPNEIPTQVAEARNNPHAARKVDMVYENVASLNGPYGIIKTDNVSREENRWWDWSQPTESYGPRAKVNEDWKKRYESSYRGTFGLSSETGPYTMNSRHSSNPNNTEAVGIVPVTEMKQKGREQINQKLVEKVSFENQYDSRTDTNYPLRGRRHGAFVVDLLEPKPLKGTTAPPNVDGAASAWDLFHPTDAIRGYQANTPHKYRRERESSNIADNGLSNLSPWKNAPYATDQQYDSYFRKQALPPAPLRRTE</sequence>
<dbReference type="Proteomes" id="UP000663829">
    <property type="component" value="Unassembled WGS sequence"/>
</dbReference>
<dbReference type="Pfam" id="PF15667">
    <property type="entry name" value="CMIP6"/>
    <property type="match status" value="1"/>
</dbReference>
<dbReference type="OrthoDB" id="9971371at2759"/>
<accession>A0A813QFR7</accession>
<evidence type="ECO:0000313" key="4">
    <source>
        <dbReference type="Proteomes" id="UP000663829"/>
    </source>
</evidence>
<dbReference type="PANTHER" id="PTHR35087:SF1">
    <property type="entry name" value="RIKEN CDNA 4930505A04 GENE"/>
    <property type="match status" value="1"/>
</dbReference>
<name>A0A813QFR7_9BILA</name>
<keyword evidence="4" id="KW-1185">Reference proteome</keyword>
<feature type="compositionally biased region" description="Polar residues" evidence="1">
    <location>
        <begin position="259"/>
        <end position="271"/>
    </location>
</feature>
<organism evidence="2 4">
    <name type="scientific">Didymodactylos carnosus</name>
    <dbReference type="NCBI Taxonomy" id="1234261"/>
    <lineage>
        <taxon>Eukaryota</taxon>
        <taxon>Metazoa</taxon>
        <taxon>Spiralia</taxon>
        <taxon>Gnathifera</taxon>
        <taxon>Rotifera</taxon>
        <taxon>Eurotatoria</taxon>
        <taxon>Bdelloidea</taxon>
        <taxon>Philodinida</taxon>
        <taxon>Philodinidae</taxon>
        <taxon>Didymodactylos</taxon>
    </lineage>
</organism>
<dbReference type="EMBL" id="CAJNOQ010000165">
    <property type="protein sequence ID" value="CAF0766424.1"/>
    <property type="molecule type" value="Genomic_DNA"/>
</dbReference>
<feature type="region of interest" description="Disordered" evidence="1">
    <location>
        <begin position="245"/>
        <end position="274"/>
    </location>
</feature>
<evidence type="ECO:0000313" key="2">
    <source>
        <dbReference type="EMBL" id="CAF0766424.1"/>
    </source>
</evidence>
<dbReference type="EMBL" id="CAJOBC010000165">
    <property type="protein sequence ID" value="CAF3547874.1"/>
    <property type="molecule type" value="Genomic_DNA"/>
</dbReference>
<proteinExistence type="predicted"/>
<dbReference type="AlphaFoldDB" id="A0A813QFR7"/>
<comment type="caution">
    <text evidence="2">The sequence shown here is derived from an EMBL/GenBank/DDBJ whole genome shotgun (WGS) entry which is preliminary data.</text>
</comment>
<dbReference type="InterPro" id="IPR031365">
    <property type="entry name" value="CMIP6"/>
</dbReference>
<reference evidence="2" key="1">
    <citation type="submission" date="2021-02" db="EMBL/GenBank/DDBJ databases">
        <authorList>
            <person name="Nowell W R."/>
        </authorList>
    </citation>
    <scope>NUCLEOTIDE SEQUENCE</scope>
</reference>
<gene>
    <name evidence="2" type="ORF">GPM918_LOCUS1675</name>
    <name evidence="3" type="ORF">SRO942_LOCUS1675</name>
</gene>
<dbReference type="Proteomes" id="UP000681722">
    <property type="component" value="Unassembled WGS sequence"/>
</dbReference>
<dbReference type="PANTHER" id="PTHR35087">
    <property type="entry name" value="SIMILAR TO HYPOTHETICAL PROTEIN FLJ40298"/>
    <property type="match status" value="1"/>
</dbReference>
<evidence type="ECO:0000256" key="1">
    <source>
        <dbReference type="SAM" id="MobiDB-lite"/>
    </source>
</evidence>
<evidence type="ECO:0000313" key="3">
    <source>
        <dbReference type="EMBL" id="CAF3547874.1"/>
    </source>
</evidence>
<protein>
    <submittedName>
        <fullName evidence="2">Uncharacterized protein</fullName>
    </submittedName>
</protein>